<evidence type="ECO:0000259" key="2">
    <source>
        <dbReference type="PROSITE" id="PS50887"/>
    </source>
</evidence>
<reference evidence="3" key="1">
    <citation type="journal article" date="2020" name="Appl. Environ. Microbiol.">
        <title>Medium-Chain Fatty Acid Synthesis by 'Candidatus Weimeria bifida' gen. nov., sp. nov., and 'Candidatus Pseudoramibacter fermentans' sp. nov.</title>
        <authorList>
            <person name="Scarborough M.J."/>
            <person name="Myers K.S."/>
            <person name="Donohue T.J."/>
            <person name="Noguera D.R."/>
        </authorList>
    </citation>
    <scope>NUCLEOTIDE SEQUENCE</scope>
    <source>
        <strain evidence="3">LCO1.1</strain>
    </source>
</reference>
<feature type="domain" description="GGDEF" evidence="2">
    <location>
        <begin position="454"/>
        <end position="587"/>
    </location>
</feature>
<feature type="transmembrane region" description="Helical" evidence="1">
    <location>
        <begin position="230"/>
        <end position="251"/>
    </location>
</feature>
<feature type="transmembrane region" description="Helical" evidence="1">
    <location>
        <begin position="201"/>
        <end position="223"/>
    </location>
</feature>
<comment type="caution">
    <text evidence="3">The sequence shown here is derived from an EMBL/GenBank/DDBJ whole genome shotgun (WGS) entry which is preliminary data.</text>
</comment>
<keyword evidence="4" id="KW-1185">Reference proteome</keyword>
<dbReference type="PANTHER" id="PTHR45138:SF9">
    <property type="entry name" value="DIGUANYLATE CYCLASE DGCM-RELATED"/>
    <property type="match status" value="1"/>
</dbReference>
<feature type="transmembrane region" description="Helical" evidence="1">
    <location>
        <begin position="323"/>
        <end position="343"/>
    </location>
</feature>
<dbReference type="NCBIfam" id="TIGR00254">
    <property type="entry name" value="GGDEF"/>
    <property type="match status" value="1"/>
</dbReference>
<dbReference type="SUPFAM" id="SSF55073">
    <property type="entry name" value="Nucleotide cyclase"/>
    <property type="match status" value="1"/>
</dbReference>
<organism evidence="3 4">
    <name type="scientific">Candidatus Weimeria bifida</name>
    <dbReference type="NCBI Taxonomy" id="2599074"/>
    <lineage>
        <taxon>Bacteria</taxon>
        <taxon>Bacillati</taxon>
        <taxon>Bacillota</taxon>
        <taxon>Clostridia</taxon>
        <taxon>Lachnospirales</taxon>
        <taxon>Lachnospiraceae</taxon>
        <taxon>Candidatus Weimeria</taxon>
    </lineage>
</organism>
<accession>A0A6N7IZL5</accession>
<dbReference type="PROSITE" id="PS50887">
    <property type="entry name" value="GGDEF"/>
    <property type="match status" value="1"/>
</dbReference>
<gene>
    <name evidence="3" type="ORF">FRC54_07745</name>
</gene>
<evidence type="ECO:0000313" key="4">
    <source>
        <dbReference type="Proteomes" id="UP000460257"/>
    </source>
</evidence>
<feature type="transmembrane region" description="Helical" evidence="1">
    <location>
        <begin position="20"/>
        <end position="40"/>
    </location>
</feature>
<dbReference type="AlphaFoldDB" id="A0A6N7IZL5"/>
<sequence length="587" mass="66966">MEKSAVKKNTRIFKYTKKIIAVFLFAFAAFLVINVIWFFLSKRGGYSVFPIDKGWQIKFQGRTYSNVSLDDKRFINLDSKKNDVITMKKKIDIVSKQNFQNRLTLRVYSRLSSLRVSVIEPGGKEELLYYYGYDSDNYRTKDFLGSGYHFIQLPQRNYGVTLKIMEMASEDGAIVSLPEVQITPSNNTMENFVQERSVGTFISLFLILAGAVLTCAASGLCFVDPGFVDLALIGLFSGTSGMWSFCSMKSIELFTQDIRVDSLVELLSLYIFSIPLLALVLRTFKKISAFYKISFSLSILLDASLFIAAIICQRLYIANVNVFLLPFHLIILFDVIVLELMSIKYWRKSSLSGKFFEGSVIVIIAATLAYLIYFYFSKTNGMGPNILERIIIPLELITMVVLILIGYVLRLYEKRYNYEERAKLRALAYHDDLTGLSNRNSGEETLSALDSVNEDYLIINMDLNFLKKTNDKFGHAGGDLYLKTFGKILRNVFSDAGIICRMGGDEFMVVYDKNIMDEGLLEERFERMKNLERQTSASLPINITVDAAYGYAYSDELKDASGEDIYRLADQRMYQMKFESRKGRGEC</sequence>
<dbReference type="InterPro" id="IPR050469">
    <property type="entry name" value="Diguanylate_Cyclase"/>
</dbReference>
<keyword evidence="1" id="KW-1133">Transmembrane helix</keyword>
<protein>
    <submittedName>
        <fullName evidence="3">GGDEF domain-containing protein</fullName>
    </submittedName>
</protein>
<dbReference type="InterPro" id="IPR000160">
    <property type="entry name" value="GGDEF_dom"/>
</dbReference>
<evidence type="ECO:0000256" key="1">
    <source>
        <dbReference type="SAM" id="Phobius"/>
    </source>
</evidence>
<dbReference type="SMART" id="SM00267">
    <property type="entry name" value="GGDEF"/>
    <property type="match status" value="1"/>
</dbReference>
<dbReference type="GO" id="GO:0052621">
    <property type="term" value="F:diguanylate cyclase activity"/>
    <property type="evidence" value="ECO:0007669"/>
    <property type="project" value="TreeGrafter"/>
</dbReference>
<dbReference type="Gene3D" id="3.30.70.270">
    <property type="match status" value="1"/>
</dbReference>
<name>A0A6N7IZL5_9FIRM</name>
<feature type="transmembrane region" description="Helical" evidence="1">
    <location>
        <begin position="355"/>
        <end position="376"/>
    </location>
</feature>
<feature type="transmembrane region" description="Helical" evidence="1">
    <location>
        <begin position="391"/>
        <end position="412"/>
    </location>
</feature>
<feature type="transmembrane region" description="Helical" evidence="1">
    <location>
        <begin position="263"/>
        <end position="281"/>
    </location>
</feature>
<keyword evidence="1" id="KW-0812">Transmembrane</keyword>
<dbReference type="Pfam" id="PF00990">
    <property type="entry name" value="GGDEF"/>
    <property type="match status" value="1"/>
</dbReference>
<dbReference type="Proteomes" id="UP000460257">
    <property type="component" value="Unassembled WGS sequence"/>
</dbReference>
<dbReference type="InterPro" id="IPR029787">
    <property type="entry name" value="Nucleotide_cyclase"/>
</dbReference>
<feature type="transmembrane region" description="Helical" evidence="1">
    <location>
        <begin position="293"/>
        <end position="317"/>
    </location>
</feature>
<dbReference type="InterPro" id="IPR043128">
    <property type="entry name" value="Rev_trsase/Diguanyl_cyclase"/>
</dbReference>
<proteinExistence type="predicted"/>
<dbReference type="CDD" id="cd01949">
    <property type="entry name" value="GGDEF"/>
    <property type="match status" value="1"/>
</dbReference>
<keyword evidence="1" id="KW-0472">Membrane</keyword>
<evidence type="ECO:0000313" key="3">
    <source>
        <dbReference type="EMBL" id="MQN01797.1"/>
    </source>
</evidence>
<dbReference type="EMBL" id="VOGC01000006">
    <property type="protein sequence ID" value="MQN01797.1"/>
    <property type="molecule type" value="Genomic_DNA"/>
</dbReference>
<dbReference type="PANTHER" id="PTHR45138">
    <property type="entry name" value="REGULATORY COMPONENTS OF SENSORY TRANSDUCTION SYSTEM"/>
    <property type="match status" value="1"/>
</dbReference>